<evidence type="ECO:0000313" key="8">
    <source>
        <dbReference type="EMBL" id="CAI5454289.1"/>
    </source>
</evidence>
<keyword evidence="5" id="KW-0732">Signal</keyword>
<dbReference type="EMBL" id="CANHGI010000006">
    <property type="protein sequence ID" value="CAI5454289.1"/>
    <property type="molecule type" value="Genomic_DNA"/>
</dbReference>
<organism evidence="8 9">
    <name type="scientific">Caenorhabditis angaria</name>
    <dbReference type="NCBI Taxonomy" id="860376"/>
    <lineage>
        <taxon>Eukaryota</taxon>
        <taxon>Metazoa</taxon>
        <taxon>Ecdysozoa</taxon>
        <taxon>Nematoda</taxon>
        <taxon>Chromadorea</taxon>
        <taxon>Rhabditida</taxon>
        <taxon>Rhabditina</taxon>
        <taxon>Rhabditomorpha</taxon>
        <taxon>Rhabditoidea</taxon>
        <taxon>Rhabditidae</taxon>
        <taxon>Peloderinae</taxon>
        <taxon>Caenorhabditis</taxon>
    </lineage>
</organism>
<dbReference type="Proteomes" id="UP001152747">
    <property type="component" value="Unassembled WGS sequence"/>
</dbReference>
<accession>A0A9P1J3G9</accession>
<dbReference type="InterPro" id="IPR000152">
    <property type="entry name" value="EGF-type_Asp/Asn_hydroxyl_site"/>
</dbReference>
<dbReference type="OrthoDB" id="4062651at2759"/>
<dbReference type="AlphaFoldDB" id="A0A9P1J3G9"/>
<dbReference type="InterPro" id="IPR018097">
    <property type="entry name" value="EGF_Ca-bd_CS"/>
</dbReference>
<evidence type="ECO:0000256" key="2">
    <source>
        <dbReference type="ARBA" id="ARBA00023157"/>
    </source>
</evidence>
<evidence type="ECO:0000256" key="5">
    <source>
        <dbReference type="SAM" id="SignalP"/>
    </source>
</evidence>
<evidence type="ECO:0000256" key="3">
    <source>
        <dbReference type="ARBA" id="ARBA00023180"/>
    </source>
</evidence>
<dbReference type="Gene3D" id="6.20.200.20">
    <property type="match status" value="1"/>
</dbReference>
<dbReference type="SUPFAM" id="SSF57603">
    <property type="entry name" value="FnI-like domain"/>
    <property type="match status" value="2"/>
</dbReference>
<dbReference type="PROSITE" id="PS01186">
    <property type="entry name" value="EGF_2"/>
    <property type="match status" value="2"/>
</dbReference>
<reference evidence="8" key="1">
    <citation type="submission" date="2022-11" db="EMBL/GenBank/DDBJ databases">
        <authorList>
            <person name="Kikuchi T."/>
        </authorList>
    </citation>
    <scope>NUCLEOTIDE SEQUENCE</scope>
    <source>
        <strain evidence="8">PS1010</strain>
    </source>
</reference>
<dbReference type="Pfam" id="PF07645">
    <property type="entry name" value="EGF_CA"/>
    <property type="match status" value="1"/>
</dbReference>
<sequence length="416" mass="47770">MWQRIACFLIFLKVFECYQKATPTELQNYLNLFKLRDIFISTSVNQKSKGIFFEAKDGQHNLQISVDECLLTMMFPEKNSWHKRIGVFLGEKCETDLMICLNENSLLVFDGCHQIFSDQLHELEFSFGNPEMKLLPNWKIQPKTFEIGSGFPISQKCKIIVSNPKNYTVESVESLYKSRSHPVLHSTVFSENVLEPPDDFDGCMINNELVKIGENNMVNCQKCTCMARDEVFCQVQECPHVKCEHPVIRDGECCATCGKQCNFEQRLTKHAHGEIFWPEDCYRCECWDGEVNCEKKNITCQTPLCPAKDWVIENDYQCCPKCKDDANFCETSPCHKYADCYNEKRGAKCICKEGFHGNGTFCLDIDECKFSQDARAQLGGCMDGTRCKNTLGSFECPCLPGYQRLTEQMCMPLLRV</sequence>
<gene>
    <name evidence="8" type="ORF">CAMP_LOCUS16926</name>
</gene>
<dbReference type="Pfam" id="PF23334">
    <property type="entry name" value="VWC2L_2nd"/>
    <property type="match status" value="1"/>
</dbReference>
<dbReference type="PROSITE" id="PS50184">
    <property type="entry name" value="VWFC_2"/>
    <property type="match status" value="1"/>
</dbReference>
<dbReference type="SMART" id="SM00179">
    <property type="entry name" value="EGF_CA"/>
    <property type="match status" value="2"/>
</dbReference>
<dbReference type="GO" id="GO:0005509">
    <property type="term" value="F:calcium ion binding"/>
    <property type="evidence" value="ECO:0007669"/>
    <property type="project" value="InterPro"/>
</dbReference>
<comment type="caution">
    <text evidence="8">The sequence shown here is derived from an EMBL/GenBank/DDBJ whole genome shotgun (WGS) entry which is preliminary data.</text>
</comment>
<protein>
    <submittedName>
        <fullName evidence="8">Uncharacterized protein</fullName>
    </submittedName>
</protein>
<dbReference type="PROSITE" id="PS01187">
    <property type="entry name" value="EGF_CA"/>
    <property type="match status" value="1"/>
</dbReference>
<dbReference type="PROSITE" id="PS50026">
    <property type="entry name" value="EGF_3"/>
    <property type="match status" value="1"/>
</dbReference>
<name>A0A9P1J3G9_9PELO</name>
<feature type="domain" description="VWFC" evidence="7">
    <location>
        <begin position="201"/>
        <end position="258"/>
    </location>
</feature>
<keyword evidence="1 4" id="KW-0245">EGF-like domain</keyword>
<proteinExistence type="predicted"/>
<dbReference type="SUPFAM" id="SSF57196">
    <property type="entry name" value="EGF/Laminin"/>
    <property type="match status" value="2"/>
</dbReference>
<dbReference type="PANTHER" id="PTHR24042">
    <property type="entry name" value="NEL HOMOLOG"/>
    <property type="match status" value="1"/>
</dbReference>
<dbReference type="InterPro" id="IPR051586">
    <property type="entry name" value="PKC-binding_NELL"/>
</dbReference>
<dbReference type="GO" id="GO:0008201">
    <property type="term" value="F:heparin binding"/>
    <property type="evidence" value="ECO:0007669"/>
    <property type="project" value="TreeGrafter"/>
</dbReference>
<evidence type="ECO:0000256" key="4">
    <source>
        <dbReference type="PROSITE-ProRule" id="PRU00076"/>
    </source>
</evidence>
<dbReference type="PANTHER" id="PTHR24042:SF5">
    <property type="entry name" value="EGF-LIKE CALCIUM-BINDING DOMAIN-CONTAINING PROTEIN"/>
    <property type="match status" value="1"/>
</dbReference>
<dbReference type="InterPro" id="IPR049883">
    <property type="entry name" value="NOTCH1_EGF-like"/>
</dbReference>
<evidence type="ECO:0000256" key="1">
    <source>
        <dbReference type="ARBA" id="ARBA00022536"/>
    </source>
</evidence>
<dbReference type="GO" id="GO:0005615">
    <property type="term" value="C:extracellular space"/>
    <property type="evidence" value="ECO:0007669"/>
    <property type="project" value="TreeGrafter"/>
</dbReference>
<dbReference type="SMART" id="SM00214">
    <property type="entry name" value="VWC"/>
    <property type="match status" value="2"/>
</dbReference>
<dbReference type="InterPro" id="IPR000742">
    <property type="entry name" value="EGF"/>
</dbReference>
<comment type="caution">
    <text evidence="4">Lacks conserved residue(s) required for the propagation of feature annotation.</text>
</comment>
<dbReference type="Gene3D" id="2.10.25.10">
    <property type="entry name" value="Laminin"/>
    <property type="match status" value="2"/>
</dbReference>
<dbReference type="CDD" id="cd00054">
    <property type="entry name" value="EGF_CA"/>
    <property type="match status" value="1"/>
</dbReference>
<evidence type="ECO:0000259" key="7">
    <source>
        <dbReference type="PROSITE" id="PS50184"/>
    </source>
</evidence>
<dbReference type="SMART" id="SM00181">
    <property type="entry name" value="EGF"/>
    <property type="match status" value="2"/>
</dbReference>
<dbReference type="PROSITE" id="PS00010">
    <property type="entry name" value="ASX_HYDROXYL"/>
    <property type="match status" value="1"/>
</dbReference>
<keyword evidence="9" id="KW-1185">Reference proteome</keyword>
<evidence type="ECO:0000259" key="6">
    <source>
        <dbReference type="PROSITE" id="PS50026"/>
    </source>
</evidence>
<dbReference type="InterPro" id="IPR001007">
    <property type="entry name" value="VWF_dom"/>
</dbReference>
<evidence type="ECO:0000313" key="9">
    <source>
        <dbReference type="Proteomes" id="UP001152747"/>
    </source>
</evidence>
<feature type="chain" id="PRO_5040410465" evidence="5">
    <location>
        <begin position="18"/>
        <end position="416"/>
    </location>
</feature>
<feature type="domain" description="EGF-like" evidence="6">
    <location>
        <begin position="325"/>
        <end position="363"/>
    </location>
</feature>
<dbReference type="InterPro" id="IPR001881">
    <property type="entry name" value="EGF-like_Ca-bd_dom"/>
</dbReference>
<feature type="signal peptide" evidence="5">
    <location>
        <begin position="1"/>
        <end position="17"/>
    </location>
</feature>
<keyword evidence="3" id="KW-0325">Glycoprotein</keyword>
<keyword evidence="2" id="KW-1015">Disulfide bond</keyword>